<dbReference type="Proteomes" id="UP001431209">
    <property type="component" value="Unassembled WGS sequence"/>
</dbReference>
<sequence>MFKHNNTRLCVQAANKTIRNFYTFGASRRPNNDHIVPSLSENDMGSLAFKNNSWRKNEFWKLQFSSEQVSSNSYSKRGLFGNLILEEGGHKDHSLNRIAFDTPNEKSQRFMRFNMS</sequence>
<dbReference type="AlphaFoldDB" id="A0AAW2Z2H9"/>
<accession>A0AAW2Z2H9</accession>
<comment type="caution">
    <text evidence="1">The sequence shown here is derived from an EMBL/GenBank/DDBJ whole genome shotgun (WGS) entry which is preliminary data.</text>
</comment>
<keyword evidence="2" id="KW-1185">Reference proteome</keyword>
<proteinExistence type="predicted"/>
<dbReference type="EMBL" id="JAOPGA020001010">
    <property type="protein sequence ID" value="KAL0483993.1"/>
    <property type="molecule type" value="Genomic_DNA"/>
</dbReference>
<protein>
    <submittedName>
        <fullName evidence="1">PLCD1</fullName>
    </submittedName>
</protein>
<name>A0AAW2Z2H9_9EUKA</name>
<gene>
    <name evidence="1" type="ORF">AKO1_004632</name>
</gene>
<reference evidence="1 2" key="1">
    <citation type="submission" date="2024-03" db="EMBL/GenBank/DDBJ databases">
        <title>The Acrasis kona genome and developmental transcriptomes reveal deep origins of eukaryotic multicellular pathways.</title>
        <authorList>
            <person name="Sheikh S."/>
            <person name="Fu C.-J."/>
            <person name="Brown M.W."/>
            <person name="Baldauf S.L."/>
        </authorList>
    </citation>
    <scope>NUCLEOTIDE SEQUENCE [LARGE SCALE GENOMIC DNA]</scope>
    <source>
        <strain evidence="1 2">ATCC MYA-3509</strain>
    </source>
</reference>
<evidence type="ECO:0000313" key="1">
    <source>
        <dbReference type="EMBL" id="KAL0483993.1"/>
    </source>
</evidence>
<evidence type="ECO:0000313" key="2">
    <source>
        <dbReference type="Proteomes" id="UP001431209"/>
    </source>
</evidence>
<organism evidence="1 2">
    <name type="scientific">Acrasis kona</name>
    <dbReference type="NCBI Taxonomy" id="1008807"/>
    <lineage>
        <taxon>Eukaryota</taxon>
        <taxon>Discoba</taxon>
        <taxon>Heterolobosea</taxon>
        <taxon>Tetramitia</taxon>
        <taxon>Eutetramitia</taxon>
        <taxon>Acrasidae</taxon>
        <taxon>Acrasis</taxon>
    </lineage>
</organism>